<dbReference type="Gene3D" id="3.90.650.10">
    <property type="entry name" value="PurM-like C-terminal domain"/>
    <property type="match status" value="2"/>
</dbReference>
<keyword evidence="6" id="KW-0067">ATP-binding</keyword>
<feature type="domain" description="Phosphoribosylformylglycinamidine synthase linker" evidence="10">
    <location>
        <begin position="9"/>
        <end position="49"/>
    </location>
</feature>
<feature type="domain" description="PurM-like N-terminal" evidence="8">
    <location>
        <begin position="435"/>
        <end position="554"/>
    </location>
</feature>
<evidence type="ECO:0000256" key="1">
    <source>
        <dbReference type="ARBA" id="ARBA00022490"/>
    </source>
</evidence>
<evidence type="ECO:0000256" key="3">
    <source>
        <dbReference type="ARBA" id="ARBA00022723"/>
    </source>
</evidence>
<dbReference type="FunFam" id="3.30.1330.10:FF:000004">
    <property type="entry name" value="Phosphoribosylformylglycinamidine synthase subunit PurL"/>
    <property type="match status" value="1"/>
</dbReference>
<dbReference type="EMBL" id="UOEZ01000001">
    <property type="protein sequence ID" value="VAW34373.1"/>
    <property type="molecule type" value="Genomic_DNA"/>
</dbReference>
<dbReference type="AlphaFoldDB" id="A0A3B0V1U2"/>
<keyword evidence="4" id="KW-0547">Nucleotide-binding</keyword>
<dbReference type="Gene3D" id="3.30.1330.10">
    <property type="entry name" value="PurM-like, N-terminal domain"/>
    <property type="match status" value="2"/>
</dbReference>
<protein>
    <submittedName>
        <fullName evidence="11">Phosphoribosylformylglycinamidine synthase, synthetase subunit</fullName>
        <ecNumber evidence="11">6.3.5.3</ecNumber>
    </submittedName>
</protein>
<dbReference type="Pfam" id="PF18072">
    <property type="entry name" value="FGAR-AT_linker"/>
    <property type="match status" value="1"/>
</dbReference>
<evidence type="ECO:0000259" key="8">
    <source>
        <dbReference type="Pfam" id="PF00586"/>
    </source>
</evidence>
<dbReference type="CDD" id="cd02204">
    <property type="entry name" value="PurL_repeat2"/>
    <property type="match status" value="1"/>
</dbReference>
<dbReference type="InterPro" id="IPR036921">
    <property type="entry name" value="PurM-like_N_sf"/>
</dbReference>
<evidence type="ECO:0000256" key="6">
    <source>
        <dbReference type="ARBA" id="ARBA00022840"/>
    </source>
</evidence>
<feature type="domain" description="PurM-like N-terminal" evidence="8">
    <location>
        <begin position="70"/>
        <end position="185"/>
    </location>
</feature>
<dbReference type="InterPro" id="IPR041609">
    <property type="entry name" value="PurL_linker"/>
</dbReference>
<dbReference type="InterPro" id="IPR036676">
    <property type="entry name" value="PurM-like_C_sf"/>
</dbReference>
<evidence type="ECO:0000256" key="4">
    <source>
        <dbReference type="ARBA" id="ARBA00022741"/>
    </source>
</evidence>
<feature type="domain" description="PurM-like C-terminal" evidence="9">
    <location>
        <begin position="198"/>
        <end position="350"/>
    </location>
</feature>
<sequence>MIITKELVEEHGLTPEEYRRVVEHLGGREPNINELGVFSVMWSEHCSYKSSRRHLAKLPTEGPEVMQGPGENAGIVDIGDGLAVVFKMESHNHPSFIEPYQGAATGVGGIMRDVFTMGARPVANLNSLRFGAPGDAKTRYLLDGVVAGIAGYGNCMGVPTVGGEVYFHESYSGNCLVNAMTVGLVKHERIFKGTASGIGNPVMYVGSRTGRDGIHGATMASDVFGDGGEERRPTVQVGDPFQEKLLLEACLEVFKTPYIVGIQDMGAAGLTSSGVEMASRAGNGIEIDAALVPQREEGMTPYDVLLSESQERMLLVAHKGKEEDVARIFRKWGLEVCVIGKVTDTNMFTVLDNGQVVVNIPVEALTDAAPKYERPVARPDWQDAAVDLDLSEIKVPDDMNDVLLKLLSSFNITSCRWIYEQYDHMVRTDTVVLPGSDAAVIRVKGTKKGLAMTTDCNPRYCYLDPFTGGAIAVAEAARNITVSGGRPVALTDCLNFGSPERPGVMWQFEQALLGMTEACNELGTPVIGGNVSFYNENSETAIYPTPTIGMVGLIEDVEKHTTRQWFRGEGDVIVLMGETLDELGGSEYLKVLHGLDRGMPPELDLKKEKNLQQACLTAITGGIIISAHDCSEGGVAVTLAESCLAPGAEIGAVVELAGTGLRKDSMLFAESQSRIVVTIKEEDITGLEKIARAYGVPVKVIGRVGGARLRINGLIDLPLAEISDAYSNTLERFAG</sequence>
<proteinExistence type="inferred from homology"/>
<evidence type="ECO:0000313" key="11">
    <source>
        <dbReference type="EMBL" id="VAW34373.1"/>
    </source>
</evidence>
<dbReference type="EC" id="6.3.5.3" evidence="11"/>
<evidence type="ECO:0000259" key="10">
    <source>
        <dbReference type="Pfam" id="PF18072"/>
    </source>
</evidence>
<dbReference type="GO" id="GO:0006189">
    <property type="term" value="P:'de novo' IMP biosynthetic process"/>
    <property type="evidence" value="ECO:0007669"/>
    <property type="project" value="InterPro"/>
</dbReference>
<feature type="domain" description="PurM-like C-terminal" evidence="9">
    <location>
        <begin position="569"/>
        <end position="707"/>
    </location>
</feature>
<dbReference type="HAMAP" id="MF_00420">
    <property type="entry name" value="PurL_2"/>
    <property type="match status" value="1"/>
</dbReference>
<keyword evidence="3" id="KW-0479">Metal-binding</keyword>
<dbReference type="NCBIfam" id="TIGR01736">
    <property type="entry name" value="FGAM_synth_II"/>
    <property type="match status" value="1"/>
</dbReference>
<evidence type="ECO:0000256" key="5">
    <source>
        <dbReference type="ARBA" id="ARBA00022755"/>
    </source>
</evidence>
<dbReference type="SUPFAM" id="SSF55326">
    <property type="entry name" value="PurM N-terminal domain-like"/>
    <property type="match status" value="2"/>
</dbReference>
<dbReference type="Pfam" id="PF02769">
    <property type="entry name" value="AIRS_C"/>
    <property type="match status" value="2"/>
</dbReference>
<dbReference type="PANTHER" id="PTHR43555:SF1">
    <property type="entry name" value="PHOSPHORIBOSYLFORMYLGLYCINAMIDINE SYNTHASE SUBUNIT PURL"/>
    <property type="match status" value="1"/>
</dbReference>
<organism evidence="11">
    <name type="scientific">hydrothermal vent metagenome</name>
    <dbReference type="NCBI Taxonomy" id="652676"/>
    <lineage>
        <taxon>unclassified sequences</taxon>
        <taxon>metagenomes</taxon>
        <taxon>ecological metagenomes</taxon>
    </lineage>
</organism>
<accession>A0A3B0V1U2</accession>
<dbReference type="InterPro" id="IPR016188">
    <property type="entry name" value="PurM-like_N"/>
</dbReference>
<dbReference type="GO" id="GO:0005524">
    <property type="term" value="F:ATP binding"/>
    <property type="evidence" value="ECO:0007669"/>
    <property type="project" value="UniProtKB-KW"/>
</dbReference>
<dbReference type="GO" id="GO:0004642">
    <property type="term" value="F:phosphoribosylformylglycinamidine synthase activity"/>
    <property type="evidence" value="ECO:0007669"/>
    <property type="project" value="UniProtKB-EC"/>
</dbReference>
<dbReference type="InterPro" id="IPR010074">
    <property type="entry name" value="PRibForGlyAmidine_synth_PurL"/>
</dbReference>
<keyword evidence="5" id="KW-0658">Purine biosynthesis</keyword>
<reference evidence="11" key="1">
    <citation type="submission" date="2018-06" db="EMBL/GenBank/DDBJ databases">
        <authorList>
            <person name="Zhirakovskaya E."/>
        </authorList>
    </citation>
    <scope>NUCLEOTIDE SEQUENCE</scope>
</reference>
<evidence type="ECO:0000256" key="7">
    <source>
        <dbReference type="ARBA" id="ARBA00022842"/>
    </source>
</evidence>
<dbReference type="PIRSF" id="PIRSF001587">
    <property type="entry name" value="FGAM_synthase_II"/>
    <property type="match status" value="1"/>
</dbReference>
<evidence type="ECO:0000256" key="2">
    <source>
        <dbReference type="ARBA" id="ARBA00022598"/>
    </source>
</evidence>
<keyword evidence="1" id="KW-0963">Cytoplasm</keyword>
<dbReference type="GO" id="GO:0046872">
    <property type="term" value="F:metal ion binding"/>
    <property type="evidence" value="ECO:0007669"/>
    <property type="project" value="UniProtKB-KW"/>
</dbReference>
<dbReference type="PANTHER" id="PTHR43555">
    <property type="entry name" value="PHOSPHORIBOSYLFORMYLGLYCINAMIDINE SYNTHASE SUBUNIT PURL"/>
    <property type="match status" value="1"/>
</dbReference>
<dbReference type="SUPFAM" id="SSF56042">
    <property type="entry name" value="PurM C-terminal domain-like"/>
    <property type="match status" value="2"/>
</dbReference>
<evidence type="ECO:0000259" key="9">
    <source>
        <dbReference type="Pfam" id="PF02769"/>
    </source>
</evidence>
<dbReference type="CDD" id="cd02203">
    <property type="entry name" value="PurL_repeat1"/>
    <property type="match status" value="1"/>
</dbReference>
<keyword evidence="2 11" id="KW-0436">Ligase</keyword>
<dbReference type="NCBIfam" id="NF002290">
    <property type="entry name" value="PRK01213.1"/>
    <property type="match status" value="1"/>
</dbReference>
<keyword evidence="7" id="KW-0460">Magnesium</keyword>
<gene>
    <name evidence="11" type="ORF">MNBD_DELTA02-476</name>
</gene>
<name>A0A3B0V1U2_9ZZZZ</name>
<dbReference type="Pfam" id="PF00586">
    <property type="entry name" value="AIRS"/>
    <property type="match status" value="2"/>
</dbReference>
<dbReference type="InterPro" id="IPR010918">
    <property type="entry name" value="PurM-like_C_dom"/>
</dbReference>